<dbReference type="PANTHER" id="PTHR19237">
    <property type="entry name" value="NUCLEOBINDIN"/>
    <property type="match status" value="1"/>
</dbReference>
<feature type="coiled-coil region" evidence="15">
    <location>
        <begin position="306"/>
        <end position="333"/>
    </location>
</feature>
<proteinExistence type="inferred from homology"/>
<dbReference type="InterPro" id="IPR057576">
    <property type="entry name" value="NUCB1_N"/>
</dbReference>
<dbReference type="AlphaFoldDB" id="A0A3Q3E6D7"/>
<keyword evidence="10" id="KW-0732">Signal</keyword>
<name>A0A3Q3E6D7_HIPCM</name>
<evidence type="ECO:0000256" key="10">
    <source>
        <dbReference type="ARBA" id="ARBA00022729"/>
    </source>
</evidence>
<evidence type="ECO:0000256" key="12">
    <source>
        <dbReference type="ARBA" id="ARBA00023034"/>
    </source>
</evidence>
<reference evidence="18" key="1">
    <citation type="submission" date="2025-08" db="UniProtKB">
        <authorList>
            <consortium name="Ensembl"/>
        </authorList>
    </citation>
    <scope>IDENTIFICATION</scope>
</reference>
<dbReference type="PROSITE" id="PS50222">
    <property type="entry name" value="EF_HAND_2"/>
    <property type="match status" value="1"/>
</dbReference>
<dbReference type="InterPro" id="IPR002048">
    <property type="entry name" value="EF_hand_dom"/>
</dbReference>
<comment type="similarity">
    <text evidence="5">Belongs to the nucleobindin family.</text>
</comment>
<keyword evidence="13" id="KW-0238">DNA-binding</keyword>
<dbReference type="Gene3D" id="1.10.238.10">
    <property type="entry name" value="EF-hand"/>
    <property type="match status" value="1"/>
</dbReference>
<organism evidence="18 19">
    <name type="scientific">Hippocampus comes</name>
    <name type="common">Tiger tail seahorse</name>
    <dbReference type="NCBI Taxonomy" id="109280"/>
    <lineage>
        <taxon>Eukaryota</taxon>
        <taxon>Metazoa</taxon>
        <taxon>Chordata</taxon>
        <taxon>Craniata</taxon>
        <taxon>Vertebrata</taxon>
        <taxon>Euteleostomi</taxon>
        <taxon>Actinopterygii</taxon>
        <taxon>Neopterygii</taxon>
        <taxon>Teleostei</taxon>
        <taxon>Neoteleostei</taxon>
        <taxon>Acanthomorphata</taxon>
        <taxon>Syngnathiaria</taxon>
        <taxon>Syngnathiformes</taxon>
        <taxon>Syngnathoidei</taxon>
        <taxon>Syngnathidae</taxon>
        <taxon>Hippocampus</taxon>
    </lineage>
</organism>
<evidence type="ECO:0000256" key="15">
    <source>
        <dbReference type="SAM" id="Coils"/>
    </source>
</evidence>
<evidence type="ECO:0000256" key="7">
    <source>
        <dbReference type="ARBA" id="ARBA00022525"/>
    </source>
</evidence>
<accession>A0A3Q3E6D7</accession>
<evidence type="ECO:0000256" key="13">
    <source>
        <dbReference type="ARBA" id="ARBA00023125"/>
    </source>
</evidence>
<protein>
    <submittedName>
        <fullName evidence="18">Nucleobindin 2</fullName>
    </submittedName>
</protein>
<evidence type="ECO:0000259" key="17">
    <source>
        <dbReference type="PROSITE" id="PS50222"/>
    </source>
</evidence>
<keyword evidence="9" id="KW-0344">Guanine-nucleotide releasing factor</keyword>
<keyword evidence="12" id="KW-0333">Golgi apparatus</keyword>
<evidence type="ECO:0000256" key="14">
    <source>
        <dbReference type="ARBA" id="ARBA00023136"/>
    </source>
</evidence>
<keyword evidence="8" id="KW-0597">Phosphoprotein</keyword>
<dbReference type="GO" id="GO:0003677">
    <property type="term" value="F:DNA binding"/>
    <property type="evidence" value="ECO:0007669"/>
    <property type="project" value="UniProtKB-KW"/>
</dbReference>
<evidence type="ECO:0000256" key="1">
    <source>
        <dbReference type="ARBA" id="ARBA00004370"/>
    </source>
</evidence>
<reference evidence="18" key="2">
    <citation type="submission" date="2025-09" db="UniProtKB">
        <authorList>
            <consortium name="Ensembl"/>
        </authorList>
    </citation>
    <scope>IDENTIFICATION</scope>
</reference>
<evidence type="ECO:0000313" key="19">
    <source>
        <dbReference type="Proteomes" id="UP000264820"/>
    </source>
</evidence>
<dbReference type="STRING" id="109280.ENSHCOP00000026546"/>
<dbReference type="PANTHER" id="PTHR19237:SF23">
    <property type="entry name" value="NUCLEOBINDIN 2B"/>
    <property type="match status" value="1"/>
</dbReference>
<keyword evidence="6" id="KW-0963">Cytoplasm</keyword>
<dbReference type="Pfam" id="PF25434">
    <property type="entry name" value="NUCB1_N"/>
    <property type="match status" value="1"/>
</dbReference>
<keyword evidence="7" id="KW-0964">Secreted</keyword>
<dbReference type="InterPro" id="IPR040250">
    <property type="entry name" value="Nucleobindin"/>
</dbReference>
<dbReference type="InterPro" id="IPR011992">
    <property type="entry name" value="EF-hand-dom_pair"/>
</dbReference>
<comment type="subcellular location">
    <subcellularLocation>
        <location evidence="2">Cytoplasm</location>
    </subcellularLocation>
    <subcellularLocation>
        <location evidence="3">Golgi apparatus</location>
    </subcellularLocation>
    <subcellularLocation>
        <location evidence="1">Membrane</location>
    </subcellularLocation>
    <subcellularLocation>
        <location evidence="4">Secreted</location>
    </subcellularLocation>
</comment>
<dbReference type="GO" id="GO:0005793">
    <property type="term" value="C:endoplasmic reticulum-Golgi intermediate compartment"/>
    <property type="evidence" value="ECO:0007669"/>
    <property type="project" value="TreeGrafter"/>
</dbReference>
<feature type="domain" description="EF-hand" evidence="17">
    <location>
        <begin position="201"/>
        <end position="236"/>
    </location>
</feature>
<evidence type="ECO:0000256" key="5">
    <source>
        <dbReference type="ARBA" id="ARBA00008063"/>
    </source>
</evidence>
<evidence type="ECO:0000256" key="16">
    <source>
        <dbReference type="SAM" id="MobiDB-lite"/>
    </source>
</evidence>
<evidence type="ECO:0000256" key="2">
    <source>
        <dbReference type="ARBA" id="ARBA00004496"/>
    </source>
</evidence>
<dbReference type="GO" id="GO:0070062">
    <property type="term" value="C:extracellular exosome"/>
    <property type="evidence" value="ECO:0007669"/>
    <property type="project" value="TreeGrafter"/>
</dbReference>
<keyword evidence="15" id="KW-0175">Coiled coil</keyword>
<dbReference type="GO" id="GO:0016020">
    <property type="term" value="C:membrane"/>
    <property type="evidence" value="ECO:0007669"/>
    <property type="project" value="UniProtKB-SubCell"/>
</dbReference>
<dbReference type="SUPFAM" id="SSF47473">
    <property type="entry name" value="EF-hand"/>
    <property type="match status" value="1"/>
</dbReference>
<dbReference type="GO" id="GO:0005509">
    <property type="term" value="F:calcium ion binding"/>
    <property type="evidence" value="ECO:0007669"/>
    <property type="project" value="InterPro"/>
</dbReference>
<dbReference type="Ensembl" id="ENSHCOT00000021818.1">
    <property type="protein sequence ID" value="ENSHCOP00000026546.1"/>
    <property type="gene ID" value="ENSHCOG00000017598.1"/>
</dbReference>
<keyword evidence="11" id="KW-0677">Repeat</keyword>
<keyword evidence="14" id="KW-0472">Membrane</keyword>
<evidence type="ECO:0000256" key="3">
    <source>
        <dbReference type="ARBA" id="ARBA00004555"/>
    </source>
</evidence>
<evidence type="ECO:0000256" key="8">
    <source>
        <dbReference type="ARBA" id="ARBA00022553"/>
    </source>
</evidence>
<feature type="compositionally biased region" description="Basic and acidic residues" evidence="16">
    <location>
        <begin position="155"/>
        <end position="171"/>
    </location>
</feature>
<evidence type="ECO:0000256" key="9">
    <source>
        <dbReference type="ARBA" id="ARBA00022658"/>
    </source>
</evidence>
<dbReference type="GO" id="GO:0005794">
    <property type="term" value="C:Golgi apparatus"/>
    <property type="evidence" value="ECO:0007669"/>
    <property type="project" value="UniProtKB-SubCell"/>
</dbReference>
<dbReference type="GeneTree" id="ENSGT00390000001927"/>
<evidence type="ECO:0000256" key="4">
    <source>
        <dbReference type="ARBA" id="ARBA00004613"/>
    </source>
</evidence>
<sequence length="432" mass="51203">MSLKLCLKLFGYHSLGDTGLHYDRYLREVIEYLEKDPHFREKLQNPDKLAKELDFVHNNLRTKLDELKREEMNRLRMLIKAKHDMELGDVDYQALLKQFEHLNHDNAHSFEVEDLDRLIKAATKDLMQFDKQHHEEFKRYEMMKEHERREKLKAMSEEERKKEEQHHEEIKKKHANHAKVNHPGSEDQLKEVWEESDGLEPDNFDPKTFFKLHDNNGDGFFDENELEALFVKELEKVYNSNNEEDDMVEMEEERRRMREHVMSEVVWFIIQIITELLHGFQTLEQQNSPYTEEELAMFEQQLAKDSKIIMEQVAELQKQRENLQNKQDLLDVQKRGIQQVLKYGGCLAGLIPEMCVLRYPTVLLLKSKSHSSPPPKKKKEKRKTPFGLQGYPAVVGTVWEGFPAERPLELIWLQKEPSGNIHDVINLHGNAE</sequence>
<evidence type="ECO:0000256" key="11">
    <source>
        <dbReference type="ARBA" id="ARBA00022737"/>
    </source>
</evidence>
<feature type="region of interest" description="Disordered" evidence="16">
    <location>
        <begin position="155"/>
        <end position="186"/>
    </location>
</feature>
<dbReference type="GO" id="GO:0005085">
    <property type="term" value="F:guanyl-nucleotide exchange factor activity"/>
    <property type="evidence" value="ECO:0007669"/>
    <property type="project" value="UniProtKB-KW"/>
</dbReference>
<keyword evidence="19" id="KW-1185">Reference proteome</keyword>
<evidence type="ECO:0000256" key="6">
    <source>
        <dbReference type="ARBA" id="ARBA00022490"/>
    </source>
</evidence>
<dbReference type="Proteomes" id="UP000264820">
    <property type="component" value="Unplaced"/>
</dbReference>
<evidence type="ECO:0000313" key="18">
    <source>
        <dbReference type="Ensembl" id="ENSHCOP00000026546.1"/>
    </source>
</evidence>